<dbReference type="InterPro" id="IPR029068">
    <property type="entry name" value="Glyas_Bleomycin-R_OHBP_Dase"/>
</dbReference>
<protein>
    <recommendedName>
        <fullName evidence="2">Bleomycin resistance protein</fullName>
    </recommendedName>
</protein>
<keyword evidence="6" id="KW-1185">Reference proteome</keyword>
<dbReference type="Proteomes" id="UP001165293">
    <property type="component" value="Unassembled WGS sequence"/>
</dbReference>
<gene>
    <name evidence="5" type="ORF">LK996_10260</name>
</gene>
<dbReference type="EMBL" id="JAJGAK010000002">
    <property type="protein sequence ID" value="MCC8363455.1"/>
    <property type="molecule type" value="Genomic_DNA"/>
</dbReference>
<dbReference type="Gene3D" id="3.10.180.10">
    <property type="entry name" value="2,3-Dihydroxybiphenyl 1,2-Dioxygenase, domain 1"/>
    <property type="match status" value="1"/>
</dbReference>
<keyword evidence="3" id="KW-0046">Antibiotic resistance</keyword>
<evidence type="ECO:0000259" key="4">
    <source>
        <dbReference type="PROSITE" id="PS51819"/>
    </source>
</evidence>
<evidence type="ECO:0000256" key="1">
    <source>
        <dbReference type="ARBA" id="ARBA00011051"/>
    </source>
</evidence>
<reference evidence="5" key="1">
    <citation type="submission" date="2021-10" db="EMBL/GenBank/DDBJ databases">
        <authorList>
            <person name="Lyu M."/>
            <person name="Wang X."/>
            <person name="Meng X."/>
            <person name="Xu K."/>
        </authorList>
    </citation>
    <scope>NUCLEOTIDE SEQUENCE</scope>
    <source>
        <strain evidence="5">A6</strain>
    </source>
</reference>
<evidence type="ECO:0000256" key="2">
    <source>
        <dbReference type="ARBA" id="ARBA00021572"/>
    </source>
</evidence>
<dbReference type="InterPro" id="IPR037523">
    <property type="entry name" value="VOC_core"/>
</dbReference>
<dbReference type="CDD" id="cd08349">
    <property type="entry name" value="BLMA_like"/>
    <property type="match status" value="1"/>
</dbReference>
<dbReference type="SUPFAM" id="SSF54593">
    <property type="entry name" value="Glyoxalase/Bleomycin resistance protein/Dihydroxybiphenyl dioxygenase"/>
    <property type="match status" value="1"/>
</dbReference>
<dbReference type="Pfam" id="PF00903">
    <property type="entry name" value="Glyoxalase"/>
    <property type="match status" value="1"/>
</dbReference>
<feature type="domain" description="VOC" evidence="4">
    <location>
        <begin position="4"/>
        <end position="123"/>
    </location>
</feature>
<dbReference type="InterPro" id="IPR000335">
    <property type="entry name" value="Bleomycin-R"/>
</dbReference>
<comment type="caution">
    <text evidence="5">The sequence shown here is derived from an EMBL/GenBank/DDBJ whole genome shotgun (WGS) entry which is preliminary data.</text>
</comment>
<proteinExistence type="inferred from homology"/>
<accession>A0ABS8JIM5</accession>
<dbReference type="RefSeq" id="WP_230527078.1">
    <property type="nucleotide sequence ID" value="NZ_JAJGAK010000002.1"/>
</dbReference>
<evidence type="ECO:0000313" key="5">
    <source>
        <dbReference type="EMBL" id="MCC8363455.1"/>
    </source>
</evidence>
<name>A0ABS8JIM5_9GAMM</name>
<evidence type="ECO:0000313" key="6">
    <source>
        <dbReference type="Proteomes" id="UP001165293"/>
    </source>
</evidence>
<dbReference type="InterPro" id="IPR004360">
    <property type="entry name" value="Glyas_Fos-R_dOase_dom"/>
</dbReference>
<dbReference type="PROSITE" id="PS51819">
    <property type="entry name" value="VOC"/>
    <property type="match status" value="1"/>
</dbReference>
<organism evidence="5 6">
    <name type="scientific">Noviluteimonas lactosilytica</name>
    <dbReference type="NCBI Taxonomy" id="2888523"/>
    <lineage>
        <taxon>Bacteria</taxon>
        <taxon>Pseudomonadati</taxon>
        <taxon>Pseudomonadota</taxon>
        <taxon>Gammaproteobacteria</taxon>
        <taxon>Lysobacterales</taxon>
        <taxon>Lysobacteraceae</taxon>
        <taxon>Noviluteimonas</taxon>
    </lineage>
</organism>
<comment type="similarity">
    <text evidence="1">Belongs to the bleomycin resistance protein family.</text>
</comment>
<sequence length="144" mass="15878">MATNFLQITPFMHVADVGATVDFFVDVLGFALLYRQPGYAYIEREGCGMRILEAGEGNELIPGNRRFRYYFDVRDVDALYAELKPKLDALPKGDVHGPADKPYGQRELLVLVPDGDLVAFGQGIFTPKDAVVTPRAKAEPGSEV</sequence>
<evidence type="ECO:0000256" key="3">
    <source>
        <dbReference type="ARBA" id="ARBA00023251"/>
    </source>
</evidence>